<evidence type="ECO:0000256" key="3">
    <source>
        <dbReference type="ARBA" id="ARBA00022676"/>
    </source>
</evidence>
<reference evidence="9 10" key="1">
    <citation type="submission" date="2014-07" db="EMBL/GenBank/DDBJ databases">
        <title>Whole Genome Sequence of the Amycolatopsis methanolica 239.</title>
        <authorList>
            <person name="Tang B."/>
        </authorList>
    </citation>
    <scope>NUCLEOTIDE SEQUENCE [LARGE SCALE GENOMIC DNA]</scope>
    <source>
        <strain evidence="9 10">239</strain>
    </source>
</reference>
<comment type="subcellular location">
    <subcellularLocation>
        <location evidence="1">Cell membrane</location>
        <topology evidence="1">Multi-pass membrane protein</topology>
    </subcellularLocation>
</comment>
<dbReference type="eggNOG" id="COG1807">
    <property type="taxonomic scope" value="Bacteria"/>
</dbReference>
<evidence type="ECO:0000256" key="7">
    <source>
        <dbReference type="ARBA" id="ARBA00023136"/>
    </source>
</evidence>
<evidence type="ECO:0000256" key="1">
    <source>
        <dbReference type="ARBA" id="ARBA00004651"/>
    </source>
</evidence>
<dbReference type="GO" id="GO:0005886">
    <property type="term" value="C:plasma membrane"/>
    <property type="evidence" value="ECO:0007669"/>
    <property type="project" value="UniProtKB-SubCell"/>
</dbReference>
<evidence type="ECO:0000256" key="8">
    <source>
        <dbReference type="SAM" id="Phobius"/>
    </source>
</evidence>
<keyword evidence="3" id="KW-0328">Glycosyltransferase</keyword>
<dbReference type="EMBL" id="CP009110">
    <property type="protein sequence ID" value="AIJ20223.1"/>
    <property type="molecule type" value="Genomic_DNA"/>
</dbReference>
<accession>A0A076MH73</accession>
<sequence>MAARWPAVAAVAGGTALIGLHGWSYGNWINDDAAITFAYARDLVDGAGPVLQPGAEPVEGFSNPAWLVLLVLGKVLRLFDTGAIFGVPDYVLFPKMLGLLCCAGVLAACHFAVSRVTRWAWLVTLFAGGLLAAIPSYVIWSLSGLENPLYALAVAWLAALLFRAVVDGRVAAVRVGLAAGLLAVLAALTRPDGAIFVLAYPVVALVFARRWRALLPAGVSVLAFAVPYGAYLLWRHAEFGRWVPNTAVAKNQQPPSWSNAGRVVEPVEYLGWPVVLAGLVTVGLAFWLVPALRRPLVAWLVPLVLALAAYCVLNPEPGGEFRFATPLWTMAALVAALAAVEVMRALSVRWRAALAVVLVAAAVPSAPALADSGRGFASGPVVPLCQIAERYGRLFNGYADTIGLREGSALLPDVGGTALTSRLRVVDSVGLADARIADLVSTGDFPGLRDYVFDEVKPTFIHTHVPWTDLTGLTSDGRLAVEYAAVVLDRTGKNGDWVRLDALDGDDLVNLRAYARVTVPRVEASRAAAVTGRCGDVLRPGQVP</sequence>
<keyword evidence="6 8" id="KW-1133">Transmembrane helix</keyword>
<dbReference type="PATRIC" id="fig|1068978.7.peg.141"/>
<dbReference type="PANTHER" id="PTHR33908:SF11">
    <property type="entry name" value="MEMBRANE PROTEIN"/>
    <property type="match status" value="1"/>
</dbReference>
<keyword evidence="4" id="KW-0808">Transferase</keyword>
<evidence type="ECO:0000313" key="10">
    <source>
        <dbReference type="Proteomes" id="UP000062973"/>
    </source>
</evidence>
<gene>
    <name evidence="9" type="ORF">AMETH_0131</name>
</gene>
<feature type="transmembrane region" description="Helical" evidence="8">
    <location>
        <begin position="178"/>
        <end position="207"/>
    </location>
</feature>
<feature type="transmembrane region" description="Helical" evidence="8">
    <location>
        <begin position="296"/>
        <end position="315"/>
    </location>
</feature>
<keyword evidence="2" id="KW-1003">Cell membrane</keyword>
<evidence type="ECO:0000256" key="6">
    <source>
        <dbReference type="ARBA" id="ARBA00022989"/>
    </source>
</evidence>
<dbReference type="STRING" id="1068978.AMETH_0131"/>
<feature type="transmembrane region" description="Helical" evidence="8">
    <location>
        <begin position="149"/>
        <end position="166"/>
    </location>
</feature>
<feature type="transmembrane region" description="Helical" evidence="8">
    <location>
        <begin position="321"/>
        <end position="340"/>
    </location>
</feature>
<feature type="transmembrane region" description="Helical" evidence="8">
    <location>
        <begin position="214"/>
        <end position="234"/>
    </location>
</feature>
<dbReference type="OrthoDB" id="3946755at2"/>
<dbReference type="KEGG" id="amq:AMETH_0131"/>
<evidence type="ECO:0008006" key="11">
    <source>
        <dbReference type="Google" id="ProtNLM"/>
    </source>
</evidence>
<feature type="transmembrane region" description="Helical" evidence="8">
    <location>
        <begin position="269"/>
        <end position="289"/>
    </location>
</feature>
<keyword evidence="10" id="KW-1185">Reference proteome</keyword>
<protein>
    <recommendedName>
        <fullName evidence="11">Glycosyltransferase RgtA/B/C/D-like domain-containing protein</fullName>
    </recommendedName>
</protein>
<dbReference type="HOGENOM" id="CLU_469194_0_0_11"/>
<keyword evidence="7 8" id="KW-0472">Membrane</keyword>
<evidence type="ECO:0000256" key="5">
    <source>
        <dbReference type="ARBA" id="ARBA00022692"/>
    </source>
</evidence>
<keyword evidence="5 8" id="KW-0812">Transmembrane</keyword>
<dbReference type="PANTHER" id="PTHR33908">
    <property type="entry name" value="MANNOSYLTRANSFERASE YKCB-RELATED"/>
    <property type="match status" value="1"/>
</dbReference>
<dbReference type="RefSeq" id="WP_017986086.1">
    <property type="nucleotide sequence ID" value="NZ_AQUL01000001.1"/>
</dbReference>
<feature type="transmembrane region" description="Helical" evidence="8">
    <location>
        <begin position="352"/>
        <end position="370"/>
    </location>
</feature>
<evidence type="ECO:0000256" key="2">
    <source>
        <dbReference type="ARBA" id="ARBA00022475"/>
    </source>
</evidence>
<feature type="transmembrane region" description="Helical" evidence="8">
    <location>
        <begin position="91"/>
        <end position="113"/>
    </location>
</feature>
<dbReference type="AlphaFoldDB" id="A0A076MH73"/>
<evidence type="ECO:0000256" key="4">
    <source>
        <dbReference type="ARBA" id="ARBA00022679"/>
    </source>
</evidence>
<dbReference type="GO" id="GO:0016763">
    <property type="term" value="F:pentosyltransferase activity"/>
    <property type="evidence" value="ECO:0007669"/>
    <property type="project" value="TreeGrafter"/>
</dbReference>
<dbReference type="Proteomes" id="UP000062973">
    <property type="component" value="Chromosome"/>
</dbReference>
<evidence type="ECO:0000313" key="9">
    <source>
        <dbReference type="EMBL" id="AIJ20223.1"/>
    </source>
</evidence>
<feature type="transmembrane region" description="Helical" evidence="8">
    <location>
        <begin position="119"/>
        <end position="142"/>
    </location>
</feature>
<dbReference type="InterPro" id="IPR050297">
    <property type="entry name" value="LipidA_mod_glycosyltrf_83"/>
</dbReference>
<dbReference type="GO" id="GO:0009103">
    <property type="term" value="P:lipopolysaccharide biosynthetic process"/>
    <property type="evidence" value="ECO:0007669"/>
    <property type="project" value="UniProtKB-ARBA"/>
</dbReference>
<organism evidence="9 10">
    <name type="scientific">Amycolatopsis methanolica 239</name>
    <dbReference type="NCBI Taxonomy" id="1068978"/>
    <lineage>
        <taxon>Bacteria</taxon>
        <taxon>Bacillati</taxon>
        <taxon>Actinomycetota</taxon>
        <taxon>Actinomycetes</taxon>
        <taxon>Pseudonocardiales</taxon>
        <taxon>Pseudonocardiaceae</taxon>
        <taxon>Amycolatopsis</taxon>
        <taxon>Amycolatopsis methanolica group</taxon>
    </lineage>
</organism>
<name>A0A076MH73_AMYME</name>
<proteinExistence type="predicted"/>